<gene>
    <name evidence="2" type="ORF">Aco03nite_022770</name>
</gene>
<protein>
    <recommendedName>
        <fullName evidence="1">Transposase IS4-like domain-containing protein</fullName>
    </recommendedName>
</protein>
<keyword evidence="3" id="KW-1185">Reference proteome</keyword>
<reference evidence="2 3" key="1">
    <citation type="submission" date="2021-01" db="EMBL/GenBank/DDBJ databases">
        <title>Whole genome shotgun sequence of Actinoplanes couchii NBRC 106145.</title>
        <authorList>
            <person name="Komaki H."/>
            <person name="Tamura T."/>
        </authorList>
    </citation>
    <scope>NUCLEOTIDE SEQUENCE [LARGE SCALE GENOMIC DNA]</scope>
    <source>
        <strain evidence="2 3">NBRC 106145</strain>
    </source>
</reference>
<dbReference type="Proteomes" id="UP000612282">
    <property type="component" value="Unassembled WGS sequence"/>
</dbReference>
<sequence length="214" mass="24437">MSWAKARWLRFLPRHLPGAFPCLPGYNKWLRAALPLLKKAIRLVAADTDLWFDDVWVTDSTPVECGRSRPTVKRSDLAGWAVYGHCSSHSRFFWGLRLHLICTSSGLPIAWSLADAKAGERQVLAAALEQDPELLAARPGQLIIADKGPRHRSALDQVIDRLRPLTWGRTYSSRPRSLLRPRRQHRIDQRPQLVVNIPRLGHNPRKRLIFTPSR</sequence>
<dbReference type="RefSeq" id="WP_239145070.1">
    <property type="nucleotide sequence ID" value="NZ_BOMG01000035.1"/>
</dbReference>
<comment type="caution">
    <text evidence="2">The sequence shown here is derived from an EMBL/GenBank/DDBJ whole genome shotgun (WGS) entry which is preliminary data.</text>
</comment>
<dbReference type="Pfam" id="PF01609">
    <property type="entry name" value="DDE_Tnp_1"/>
    <property type="match status" value="1"/>
</dbReference>
<evidence type="ECO:0000313" key="2">
    <source>
        <dbReference type="EMBL" id="GID53873.1"/>
    </source>
</evidence>
<feature type="domain" description="Transposase IS4-like" evidence="1">
    <location>
        <begin position="52"/>
        <end position="159"/>
    </location>
</feature>
<dbReference type="EMBL" id="BOMG01000035">
    <property type="protein sequence ID" value="GID53873.1"/>
    <property type="molecule type" value="Genomic_DNA"/>
</dbReference>
<evidence type="ECO:0000313" key="3">
    <source>
        <dbReference type="Proteomes" id="UP000612282"/>
    </source>
</evidence>
<accession>A0ABQ3X5T3</accession>
<proteinExistence type="predicted"/>
<name>A0ABQ3X5T3_9ACTN</name>
<organism evidence="2 3">
    <name type="scientific">Actinoplanes couchii</name>
    <dbReference type="NCBI Taxonomy" id="403638"/>
    <lineage>
        <taxon>Bacteria</taxon>
        <taxon>Bacillati</taxon>
        <taxon>Actinomycetota</taxon>
        <taxon>Actinomycetes</taxon>
        <taxon>Micromonosporales</taxon>
        <taxon>Micromonosporaceae</taxon>
        <taxon>Actinoplanes</taxon>
    </lineage>
</organism>
<evidence type="ECO:0000259" key="1">
    <source>
        <dbReference type="Pfam" id="PF01609"/>
    </source>
</evidence>
<dbReference type="InterPro" id="IPR002559">
    <property type="entry name" value="Transposase_11"/>
</dbReference>